<accession>A0A4R4X553</accession>
<dbReference type="InterPro" id="IPR009057">
    <property type="entry name" value="Homeodomain-like_sf"/>
</dbReference>
<dbReference type="SUPFAM" id="SSF48498">
    <property type="entry name" value="Tetracyclin repressor-like, C-terminal domain"/>
    <property type="match status" value="1"/>
</dbReference>
<dbReference type="PANTHER" id="PTHR30055:SF234">
    <property type="entry name" value="HTH-TYPE TRANSCRIPTIONAL REGULATOR BETI"/>
    <property type="match status" value="1"/>
</dbReference>
<dbReference type="GO" id="GO:0000976">
    <property type="term" value="F:transcription cis-regulatory region binding"/>
    <property type="evidence" value="ECO:0007669"/>
    <property type="project" value="TreeGrafter"/>
</dbReference>
<comment type="caution">
    <text evidence="6">The sequence shown here is derived from an EMBL/GenBank/DDBJ whole genome shotgun (WGS) entry which is preliminary data.</text>
</comment>
<keyword evidence="1" id="KW-0805">Transcription regulation</keyword>
<evidence type="ECO:0000256" key="4">
    <source>
        <dbReference type="PROSITE-ProRule" id="PRU00335"/>
    </source>
</evidence>
<dbReference type="SUPFAM" id="SSF46689">
    <property type="entry name" value="Homeodomain-like"/>
    <property type="match status" value="1"/>
</dbReference>
<dbReference type="PROSITE" id="PS50977">
    <property type="entry name" value="HTH_TETR_2"/>
    <property type="match status" value="1"/>
</dbReference>
<dbReference type="EMBL" id="SMKP01000006">
    <property type="protein sequence ID" value="TDD25369.1"/>
    <property type="molecule type" value="Genomic_DNA"/>
</dbReference>
<protein>
    <submittedName>
        <fullName evidence="6">TetR/AcrR family transcriptional regulator</fullName>
    </submittedName>
</protein>
<dbReference type="Gene3D" id="1.10.357.10">
    <property type="entry name" value="Tetracycline Repressor, domain 2"/>
    <property type="match status" value="1"/>
</dbReference>
<evidence type="ECO:0000256" key="3">
    <source>
        <dbReference type="ARBA" id="ARBA00023163"/>
    </source>
</evidence>
<evidence type="ECO:0000313" key="7">
    <source>
        <dbReference type="Proteomes" id="UP000294543"/>
    </source>
</evidence>
<evidence type="ECO:0000313" key="6">
    <source>
        <dbReference type="EMBL" id="TDD25369.1"/>
    </source>
</evidence>
<dbReference type="InterPro" id="IPR050109">
    <property type="entry name" value="HTH-type_TetR-like_transc_reg"/>
</dbReference>
<feature type="domain" description="HTH tetR-type" evidence="5">
    <location>
        <begin position="9"/>
        <end position="69"/>
    </location>
</feature>
<keyword evidence="2 4" id="KW-0238">DNA-binding</keyword>
<dbReference type="Proteomes" id="UP000294543">
    <property type="component" value="Unassembled WGS sequence"/>
</dbReference>
<dbReference type="InterPro" id="IPR036271">
    <property type="entry name" value="Tet_transcr_reg_TetR-rel_C_sf"/>
</dbReference>
<evidence type="ECO:0000259" key="5">
    <source>
        <dbReference type="PROSITE" id="PS50977"/>
    </source>
</evidence>
<dbReference type="PANTHER" id="PTHR30055">
    <property type="entry name" value="HTH-TYPE TRANSCRIPTIONAL REGULATOR RUTR"/>
    <property type="match status" value="1"/>
</dbReference>
<proteinExistence type="predicted"/>
<dbReference type="InterPro" id="IPR041583">
    <property type="entry name" value="TetR_C_31"/>
</dbReference>
<keyword evidence="7" id="KW-1185">Reference proteome</keyword>
<dbReference type="InterPro" id="IPR001647">
    <property type="entry name" value="HTH_TetR"/>
</dbReference>
<dbReference type="Pfam" id="PF00440">
    <property type="entry name" value="TetR_N"/>
    <property type="match status" value="1"/>
</dbReference>
<organism evidence="6 7">
    <name type="scientific">Nonomuraea diastatica</name>
    <dbReference type="NCBI Taxonomy" id="1848329"/>
    <lineage>
        <taxon>Bacteria</taxon>
        <taxon>Bacillati</taxon>
        <taxon>Actinomycetota</taxon>
        <taxon>Actinomycetes</taxon>
        <taxon>Streptosporangiales</taxon>
        <taxon>Streptosporangiaceae</taxon>
        <taxon>Nonomuraea</taxon>
    </lineage>
</organism>
<dbReference type="PRINTS" id="PR00455">
    <property type="entry name" value="HTHTETR"/>
</dbReference>
<sequence length="185" mass="19717">MSQAAARGREVRQRLLNAATELIPERGWTAVSTRTLAERAGVTPSVVHYHFPSLPELLNEAAVGAMRHLLAEAATALENADGPRNGIDAMLTSLGRFSGTDPTSLLATEAYLAASRDDRLREQIAGVVDEFLRRFGSWLGEHGVRAPHETAAVLTATLDGLLLHRGLGAGQDAGLLAGVLHRLVD</sequence>
<evidence type="ECO:0000256" key="2">
    <source>
        <dbReference type="ARBA" id="ARBA00023125"/>
    </source>
</evidence>
<evidence type="ECO:0000256" key="1">
    <source>
        <dbReference type="ARBA" id="ARBA00023015"/>
    </source>
</evidence>
<feature type="DNA-binding region" description="H-T-H motif" evidence="4">
    <location>
        <begin position="32"/>
        <end position="51"/>
    </location>
</feature>
<dbReference type="Pfam" id="PF17940">
    <property type="entry name" value="TetR_C_31"/>
    <property type="match status" value="1"/>
</dbReference>
<dbReference type="AlphaFoldDB" id="A0A4R4X553"/>
<reference evidence="6 7" key="1">
    <citation type="submission" date="2019-03" db="EMBL/GenBank/DDBJ databases">
        <title>Draft genome sequences of novel Actinobacteria.</title>
        <authorList>
            <person name="Sahin N."/>
            <person name="Ay H."/>
            <person name="Saygin H."/>
        </authorList>
    </citation>
    <scope>NUCLEOTIDE SEQUENCE [LARGE SCALE GENOMIC DNA]</scope>
    <source>
        <strain evidence="6 7">KC712</strain>
    </source>
</reference>
<keyword evidence="3" id="KW-0804">Transcription</keyword>
<dbReference type="OrthoDB" id="5242433at2"/>
<name>A0A4R4X553_9ACTN</name>
<gene>
    <name evidence="6" type="ORF">E1294_03445</name>
</gene>
<dbReference type="GO" id="GO:0003700">
    <property type="term" value="F:DNA-binding transcription factor activity"/>
    <property type="evidence" value="ECO:0007669"/>
    <property type="project" value="TreeGrafter"/>
</dbReference>